<feature type="domain" description="Collagen type XV/XVIII trimerization" evidence="2">
    <location>
        <begin position="4"/>
        <end position="36"/>
    </location>
</feature>
<gene>
    <name evidence="3" type="ORF">O3M35_011288</name>
</gene>
<comment type="caution">
    <text evidence="3">The sequence shown here is derived from an EMBL/GenBank/DDBJ whole genome shotgun (WGS) entry which is preliminary data.</text>
</comment>
<dbReference type="InterPro" id="IPR010515">
    <property type="entry name" value="Collagenase_NC10/endostatin"/>
</dbReference>
<evidence type="ECO:0000259" key="2">
    <source>
        <dbReference type="Pfam" id="PF20010"/>
    </source>
</evidence>
<dbReference type="EMBL" id="JAPXFL010000008">
    <property type="protein sequence ID" value="KAK9502519.1"/>
    <property type="molecule type" value="Genomic_DNA"/>
</dbReference>
<accession>A0AAW1CV63</accession>
<dbReference type="Gene3D" id="3.10.100.10">
    <property type="entry name" value="Mannose-Binding Protein A, subunit A"/>
    <property type="match status" value="1"/>
</dbReference>
<name>A0AAW1CV63_9HEMI</name>
<dbReference type="SUPFAM" id="SSF56436">
    <property type="entry name" value="C-type lectin-like"/>
    <property type="match status" value="1"/>
</dbReference>
<dbReference type="Proteomes" id="UP001461498">
    <property type="component" value="Unassembled WGS sequence"/>
</dbReference>
<proteinExistence type="predicted"/>
<feature type="domain" description="Collagenase NC10/endostatin" evidence="1">
    <location>
        <begin position="73"/>
        <end position="239"/>
    </location>
</feature>
<dbReference type="AlphaFoldDB" id="A0AAW1CV63"/>
<sequence>MSLVSPVGTLAYIKDEEAMLVRVNKGWQYIALGSLVSTTTEEPPEEPVDKFGPPFESSNLINNVPEPMDGPELRLAALNEAYSGGMKGQRGADYACYRQARRAGLRGTFRAFLTSRIQNLDTIIGAADKDLPVVNIKGDILFNSWKDIFKGDGAYFTQQPRIYSFSGKNILSDFSWPQKYIWHGSLANGERAVDEYCEGWESDSVDRVGLASSLAAGKLLGQEPLSCSHRFAVLCIEVATVQPLSKKRRRRDHNREFTRKEFDIFADYLFGNLTTL</sequence>
<dbReference type="Pfam" id="PF06482">
    <property type="entry name" value="Endostatin"/>
    <property type="match status" value="1"/>
</dbReference>
<evidence type="ECO:0000313" key="4">
    <source>
        <dbReference type="Proteomes" id="UP001461498"/>
    </source>
</evidence>
<evidence type="ECO:0000313" key="3">
    <source>
        <dbReference type="EMBL" id="KAK9502519.1"/>
    </source>
</evidence>
<dbReference type="Gene3D" id="3.40.1620.70">
    <property type="match status" value="1"/>
</dbReference>
<organism evidence="3 4">
    <name type="scientific">Rhynocoris fuscipes</name>
    <dbReference type="NCBI Taxonomy" id="488301"/>
    <lineage>
        <taxon>Eukaryota</taxon>
        <taxon>Metazoa</taxon>
        <taxon>Ecdysozoa</taxon>
        <taxon>Arthropoda</taxon>
        <taxon>Hexapoda</taxon>
        <taxon>Insecta</taxon>
        <taxon>Pterygota</taxon>
        <taxon>Neoptera</taxon>
        <taxon>Paraneoptera</taxon>
        <taxon>Hemiptera</taxon>
        <taxon>Heteroptera</taxon>
        <taxon>Panheteroptera</taxon>
        <taxon>Cimicomorpha</taxon>
        <taxon>Reduviidae</taxon>
        <taxon>Harpactorinae</taxon>
        <taxon>Harpactorini</taxon>
        <taxon>Rhynocoris</taxon>
    </lineage>
</organism>
<protein>
    <recommendedName>
        <fullName evidence="5">Collagen alpha-1(XV) chain</fullName>
    </recommendedName>
</protein>
<dbReference type="InterPro" id="IPR045463">
    <property type="entry name" value="XV/XVIII_trimerization_dom"/>
</dbReference>
<evidence type="ECO:0000259" key="1">
    <source>
        <dbReference type="Pfam" id="PF06482"/>
    </source>
</evidence>
<dbReference type="InterPro" id="IPR016186">
    <property type="entry name" value="C-type_lectin-like/link_sf"/>
</dbReference>
<dbReference type="Pfam" id="PF20010">
    <property type="entry name" value="Collagen_trimer"/>
    <property type="match status" value="1"/>
</dbReference>
<reference evidence="3 4" key="1">
    <citation type="submission" date="2022-12" db="EMBL/GenBank/DDBJ databases">
        <title>Chromosome-level genome assembly of true bugs.</title>
        <authorList>
            <person name="Ma L."/>
            <person name="Li H."/>
        </authorList>
    </citation>
    <scope>NUCLEOTIDE SEQUENCE [LARGE SCALE GENOMIC DNA]</scope>
    <source>
        <strain evidence="3">Lab_2022b</strain>
    </source>
</reference>
<keyword evidence="4" id="KW-1185">Reference proteome</keyword>
<dbReference type="InterPro" id="IPR016187">
    <property type="entry name" value="CTDL_fold"/>
</dbReference>
<evidence type="ECO:0008006" key="5">
    <source>
        <dbReference type="Google" id="ProtNLM"/>
    </source>
</evidence>